<dbReference type="Pfam" id="PF17853">
    <property type="entry name" value="GGDEF_2"/>
    <property type="match status" value="1"/>
</dbReference>
<sequence length="569" mass="65420">MKLAVNDLLGLEIMGNARVRTGSSHLKEKHVQWISAIEMPVENFVRKNEVVLSTAIGCGHDVQLFKTFVEDIIHSEASALIIALGRYIFDVPKEVVELAEKHQFIIMEIPWEVRFSTIIEEVLRELNDIQHKEREKSEKAQQELLQLILKETSLGEISGYIQHQVGCPIIITDRAGIVQDRTEAGDPDGKWKYYNLKDGISTKKRPSLLPQDPMYQKFQMIELDGEPVLRLPILNASGDVQGYLFVLFPKNEKIEDFLTQYRVNVLEHSATTIALWLSRQNAIEETEMRLRSDFIQELAKGEFTTDEQAESRAKLLGFNLKLSYVCIAGYPENLEMLFKKRKQHDLSYEHWLDSMIRYIEEEIYYAAGSLEKEVMMTYQGDKLILFVQAKNNENPAHHFLDLVERRLRNLLPDVIISWGIGGAQETIAGFRTGYDHAQTALQIGRKKKGAGYRVLYENTKVDRVLLTLAQNKEMKEIIVTAIDPLIQYDQQRNMDLIGTFSTYNECHGNVSQTARLLNLHRQSLLYRLRKIETLTGLSLIDTDDLFLLDLSIKTWRLGLTESPVYSETI</sequence>
<evidence type="ECO:0000256" key="1">
    <source>
        <dbReference type="ARBA" id="ARBA00006754"/>
    </source>
</evidence>
<keyword evidence="6" id="KW-1185">Reference proteome</keyword>
<dbReference type="Gene3D" id="1.10.10.2840">
    <property type="entry name" value="PucR C-terminal helix-turn-helix domain"/>
    <property type="match status" value="1"/>
</dbReference>
<name>A0ABT8HV42_9BACL</name>
<comment type="caution">
    <text evidence="5">The sequence shown here is derived from an EMBL/GenBank/DDBJ whole genome shotgun (WGS) entry which is preliminary data.</text>
</comment>
<feature type="domain" description="CdaR GGDEF-like" evidence="4">
    <location>
        <begin position="305"/>
        <end position="443"/>
    </location>
</feature>
<reference evidence="5" key="1">
    <citation type="submission" date="2023-07" db="EMBL/GenBank/DDBJ databases">
        <title>Fictibacillus sp. isolated from freshwater pond.</title>
        <authorList>
            <person name="Kirdat K."/>
            <person name="Bhat A."/>
            <person name="Mourya A."/>
            <person name="Yadav A."/>
        </authorList>
    </citation>
    <scope>NUCLEOTIDE SEQUENCE</scope>
    <source>
        <strain evidence="5">NE201</strain>
    </source>
</reference>
<dbReference type="Pfam" id="PF07905">
    <property type="entry name" value="PucR"/>
    <property type="match status" value="1"/>
</dbReference>
<dbReference type="InterPro" id="IPR009057">
    <property type="entry name" value="Homeodomain-like_sf"/>
</dbReference>
<evidence type="ECO:0000259" key="4">
    <source>
        <dbReference type="Pfam" id="PF17853"/>
    </source>
</evidence>
<feature type="domain" description="Purine catabolism PurC-like" evidence="2">
    <location>
        <begin position="7"/>
        <end position="126"/>
    </location>
</feature>
<evidence type="ECO:0000259" key="3">
    <source>
        <dbReference type="Pfam" id="PF13556"/>
    </source>
</evidence>
<dbReference type="PANTHER" id="PTHR33744:SF1">
    <property type="entry name" value="DNA-BINDING TRANSCRIPTIONAL ACTIVATOR ADER"/>
    <property type="match status" value="1"/>
</dbReference>
<comment type="similarity">
    <text evidence="1">Belongs to the CdaR family.</text>
</comment>
<evidence type="ECO:0000313" key="6">
    <source>
        <dbReference type="Proteomes" id="UP001172721"/>
    </source>
</evidence>
<dbReference type="Pfam" id="PF13556">
    <property type="entry name" value="HTH_30"/>
    <property type="match status" value="1"/>
</dbReference>
<evidence type="ECO:0000313" key="5">
    <source>
        <dbReference type="EMBL" id="MDN4524639.1"/>
    </source>
</evidence>
<proteinExistence type="inferred from homology"/>
<dbReference type="Proteomes" id="UP001172721">
    <property type="component" value="Unassembled WGS sequence"/>
</dbReference>
<accession>A0ABT8HV42</accession>
<dbReference type="InterPro" id="IPR012914">
    <property type="entry name" value="PucR_dom"/>
</dbReference>
<dbReference type="InterPro" id="IPR042070">
    <property type="entry name" value="PucR_C-HTH_sf"/>
</dbReference>
<feature type="domain" description="PucR C-terminal helix-turn-helix" evidence="3">
    <location>
        <begin position="496"/>
        <end position="553"/>
    </location>
</feature>
<dbReference type="InterPro" id="IPR041522">
    <property type="entry name" value="CdaR_GGDEF"/>
</dbReference>
<evidence type="ECO:0000259" key="2">
    <source>
        <dbReference type="Pfam" id="PF07905"/>
    </source>
</evidence>
<gene>
    <name evidence="5" type="ORF">QYB97_09150</name>
</gene>
<dbReference type="SUPFAM" id="SSF46689">
    <property type="entry name" value="Homeodomain-like"/>
    <property type="match status" value="1"/>
</dbReference>
<dbReference type="RefSeq" id="WP_301165676.1">
    <property type="nucleotide sequence ID" value="NZ_JAUHTR010000003.1"/>
</dbReference>
<dbReference type="InterPro" id="IPR025736">
    <property type="entry name" value="PucR_C-HTH_dom"/>
</dbReference>
<dbReference type="InterPro" id="IPR051448">
    <property type="entry name" value="CdaR-like_regulators"/>
</dbReference>
<protein>
    <submittedName>
        <fullName evidence="5">PucR family transcriptional regulator ligand-binding domain-containing protein</fullName>
    </submittedName>
</protein>
<dbReference type="PANTHER" id="PTHR33744">
    <property type="entry name" value="CARBOHYDRATE DIACID REGULATOR"/>
    <property type="match status" value="1"/>
</dbReference>
<dbReference type="EMBL" id="JAUHTR010000003">
    <property type="protein sequence ID" value="MDN4524639.1"/>
    <property type="molecule type" value="Genomic_DNA"/>
</dbReference>
<organism evidence="5 6">
    <name type="scientific">Fictibacillus fluitans</name>
    <dbReference type="NCBI Taxonomy" id="3058422"/>
    <lineage>
        <taxon>Bacteria</taxon>
        <taxon>Bacillati</taxon>
        <taxon>Bacillota</taxon>
        <taxon>Bacilli</taxon>
        <taxon>Bacillales</taxon>
        <taxon>Fictibacillaceae</taxon>
        <taxon>Fictibacillus</taxon>
    </lineage>
</organism>